<protein>
    <submittedName>
        <fullName evidence="1">Uncharacterized protein</fullName>
    </submittedName>
</protein>
<organism evidence="1 2">
    <name type="scientific">Roseicella aquatilis</name>
    <dbReference type="NCBI Taxonomy" id="2527868"/>
    <lineage>
        <taxon>Bacteria</taxon>
        <taxon>Pseudomonadati</taxon>
        <taxon>Pseudomonadota</taxon>
        <taxon>Alphaproteobacteria</taxon>
        <taxon>Acetobacterales</taxon>
        <taxon>Roseomonadaceae</taxon>
        <taxon>Roseicella</taxon>
    </lineage>
</organism>
<dbReference type="EMBL" id="SKBM01000025">
    <property type="protein sequence ID" value="TCZ55798.1"/>
    <property type="molecule type" value="Genomic_DNA"/>
</dbReference>
<gene>
    <name evidence="1" type="ORF">EXY23_20940</name>
</gene>
<accession>A0A4V2WJS8</accession>
<proteinExistence type="predicted"/>
<keyword evidence="2" id="KW-1185">Reference proteome</keyword>
<dbReference type="Proteomes" id="UP000295023">
    <property type="component" value="Unassembled WGS sequence"/>
</dbReference>
<evidence type="ECO:0000313" key="1">
    <source>
        <dbReference type="EMBL" id="TCZ55798.1"/>
    </source>
</evidence>
<reference evidence="1 2" key="1">
    <citation type="submission" date="2019-03" db="EMBL/GenBank/DDBJ databases">
        <title>Paracraurococcus aquatilis NE82 genome sequence.</title>
        <authorList>
            <person name="Zhao Y."/>
            <person name="Du Z."/>
        </authorList>
    </citation>
    <scope>NUCLEOTIDE SEQUENCE [LARGE SCALE GENOMIC DNA]</scope>
    <source>
        <strain evidence="1 2">NE82</strain>
    </source>
</reference>
<comment type="caution">
    <text evidence="1">The sequence shown here is derived from an EMBL/GenBank/DDBJ whole genome shotgun (WGS) entry which is preliminary data.</text>
</comment>
<sequence>MPLSNVLNQIKLELAEYNRQAAATPIRGNACNNNQDITMTLAGVKVEVQTTLAIEGGAEIGANVPAGPIPVVIGPSASGSRSSTNRQTTVLNFTLAPPGRGTRSRTTADTADMHLLKALLEFRKQLATVNSGGQCLQFAQDGNRANSIALDFTAEEVIKGGLKVTILVLTVGGSTSRTATDQSTITVTLDMKGAVLIQ</sequence>
<name>A0A4V2WJS8_9PROT</name>
<evidence type="ECO:0000313" key="2">
    <source>
        <dbReference type="Proteomes" id="UP000295023"/>
    </source>
</evidence>
<dbReference type="AlphaFoldDB" id="A0A4V2WJS8"/>